<proteinExistence type="predicted"/>
<gene>
    <name evidence="2" type="ORF">WJX73_005656</name>
</gene>
<protein>
    <recommendedName>
        <fullName evidence="1">CHRD domain-containing protein</fullName>
    </recommendedName>
</protein>
<comment type="caution">
    <text evidence="2">The sequence shown here is derived from an EMBL/GenBank/DDBJ whole genome shotgun (WGS) entry which is preliminary data.</text>
</comment>
<evidence type="ECO:0000313" key="2">
    <source>
        <dbReference type="EMBL" id="KAK9807108.1"/>
    </source>
</evidence>
<keyword evidence="3" id="KW-1185">Reference proteome</keyword>
<feature type="domain" description="CHRD" evidence="1">
    <location>
        <begin position="60"/>
        <end position="190"/>
    </location>
</feature>
<organism evidence="2 3">
    <name type="scientific">Symbiochloris irregularis</name>
    <dbReference type="NCBI Taxonomy" id="706552"/>
    <lineage>
        <taxon>Eukaryota</taxon>
        <taxon>Viridiplantae</taxon>
        <taxon>Chlorophyta</taxon>
        <taxon>core chlorophytes</taxon>
        <taxon>Trebouxiophyceae</taxon>
        <taxon>Trebouxiales</taxon>
        <taxon>Trebouxiaceae</taxon>
        <taxon>Symbiochloris</taxon>
    </lineage>
</organism>
<dbReference type="InterPro" id="IPR010895">
    <property type="entry name" value="CHRD"/>
</dbReference>
<accession>A0AAW1PB34</accession>
<reference evidence="2 3" key="1">
    <citation type="journal article" date="2024" name="Nat. Commun.">
        <title>Phylogenomics reveals the evolutionary origins of lichenization in chlorophyte algae.</title>
        <authorList>
            <person name="Puginier C."/>
            <person name="Libourel C."/>
            <person name="Otte J."/>
            <person name="Skaloud P."/>
            <person name="Haon M."/>
            <person name="Grisel S."/>
            <person name="Petersen M."/>
            <person name="Berrin J.G."/>
            <person name="Delaux P.M."/>
            <person name="Dal Grande F."/>
            <person name="Keller J."/>
        </authorList>
    </citation>
    <scope>NUCLEOTIDE SEQUENCE [LARGE SCALE GENOMIC DNA]</scope>
    <source>
        <strain evidence="2 3">SAG 2036</strain>
    </source>
</reference>
<dbReference type="Pfam" id="PF07452">
    <property type="entry name" value="CHRD"/>
    <property type="match status" value="1"/>
</dbReference>
<evidence type="ECO:0000259" key="1">
    <source>
        <dbReference type="Pfam" id="PF07452"/>
    </source>
</evidence>
<name>A0AAW1PB34_9CHLO</name>
<dbReference type="EMBL" id="JALJOQ010000034">
    <property type="protein sequence ID" value="KAK9807108.1"/>
    <property type="molecule type" value="Genomic_DNA"/>
</dbReference>
<dbReference type="AlphaFoldDB" id="A0AAW1PB34"/>
<sequence length="203" mass="21149">MGFAREPQASNRKLYFSPDHLHQFRMKRFEAVATALALLLAFAAQSTQGQASPYTAQAFLSNAGNQPASTNKATGSCIIGLNSKTNPTALTFQVSVNSGATNLGQVHIHRGNKFSNTDAGNANGTPPSNPPLFILTTIGGATSGQLTAFDSGAPADIRNQPLSAFINLISAGNTYCDIHAPGTTGGNSRGPSQVWGLLTRTSN</sequence>
<evidence type="ECO:0000313" key="3">
    <source>
        <dbReference type="Proteomes" id="UP001465755"/>
    </source>
</evidence>
<dbReference type="Proteomes" id="UP001465755">
    <property type="component" value="Unassembled WGS sequence"/>
</dbReference>